<dbReference type="InterPro" id="IPR013783">
    <property type="entry name" value="Ig-like_fold"/>
</dbReference>
<keyword evidence="2" id="KW-0964">Secreted</keyword>
<evidence type="ECO:0000256" key="6">
    <source>
        <dbReference type="SAM" id="SignalP"/>
    </source>
</evidence>
<dbReference type="PROSITE" id="PS50847">
    <property type="entry name" value="GRAM_POS_ANCHORING"/>
    <property type="match status" value="1"/>
</dbReference>
<proteinExistence type="predicted"/>
<reference evidence="8 9" key="1">
    <citation type="submission" date="2016-05" db="EMBL/GenBank/DDBJ databases">
        <title>Complete genome sequence of Corynebacterium crudilactis, a new Corynebacterium species isolated from raw cow's milk.</title>
        <authorList>
            <person name="Christian R."/>
            <person name="Zimmermann J."/>
            <person name="Lipski A."/>
            <person name="Kalinowski J."/>
        </authorList>
    </citation>
    <scope>NUCLEOTIDE SEQUENCE [LARGE SCALE GENOMIC DNA]</scope>
    <source>
        <strain evidence="8 9">JZ16</strain>
    </source>
</reference>
<evidence type="ECO:0000256" key="4">
    <source>
        <dbReference type="ARBA" id="ARBA00023088"/>
    </source>
</evidence>
<evidence type="ECO:0000259" key="7">
    <source>
        <dbReference type="PROSITE" id="PS50847"/>
    </source>
</evidence>
<dbReference type="Pfam" id="PF16555">
    <property type="entry name" value="GramPos_pilinD1"/>
    <property type="match status" value="1"/>
</dbReference>
<evidence type="ECO:0000313" key="8">
    <source>
        <dbReference type="EMBL" id="ANE05062.1"/>
    </source>
</evidence>
<protein>
    <recommendedName>
        <fullName evidence="7">Gram-positive cocci surface proteins LPxTG domain-containing protein</fullName>
    </recommendedName>
</protein>
<dbReference type="InterPro" id="IPR026466">
    <property type="entry name" value="Fim_isopep_form_D2_dom"/>
</dbReference>
<dbReference type="AlphaFoldDB" id="A0A172QWH7"/>
<evidence type="ECO:0000256" key="3">
    <source>
        <dbReference type="ARBA" id="ARBA00022729"/>
    </source>
</evidence>
<dbReference type="Gene3D" id="2.60.40.740">
    <property type="match status" value="1"/>
</dbReference>
<feature type="signal peptide" evidence="6">
    <location>
        <begin position="1"/>
        <end position="24"/>
    </location>
</feature>
<evidence type="ECO:0000313" key="9">
    <source>
        <dbReference type="Proteomes" id="UP000076929"/>
    </source>
</evidence>
<dbReference type="NCBIfam" id="TIGR04226">
    <property type="entry name" value="RrgB_K2N_iso_D2"/>
    <property type="match status" value="1"/>
</dbReference>
<keyword evidence="1" id="KW-0134">Cell wall</keyword>
<organism evidence="8 9">
    <name type="scientific">Corynebacterium crudilactis</name>
    <dbReference type="NCBI Taxonomy" id="1652495"/>
    <lineage>
        <taxon>Bacteria</taxon>
        <taxon>Bacillati</taxon>
        <taxon>Actinomycetota</taxon>
        <taxon>Actinomycetes</taxon>
        <taxon>Mycobacteriales</taxon>
        <taxon>Corynebacteriaceae</taxon>
        <taxon>Corynebacterium</taxon>
    </lineage>
</organism>
<feature type="domain" description="Gram-positive cocci surface proteins LPxTG" evidence="7">
    <location>
        <begin position="476"/>
        <end position="510"/>
    </location>
</feature>
<evidence type="ECO:0000256" key="1">
    <source>
        <dbReference type="ARBA" id="ARBA00022512"/>
    </source>
</evidence>
<keyword evidence="5" id="KW-0472">Membrane</keyword>
<dbReference type="NCBIfam" id="NF033902">
    <property type="entry name" value="iso_D2_wall_anc"/>
    <property type="match status" value="1"/>
</dbReference>
<dbReference type="Gene3D" id="2.60.40.10">
    <property type="entry name" value="Immunoglobulins"/>
    <property type="match status" value="2"/>
</dbReference>
<dbReference type="EMBL" id="CP015622">
    <property type="protein sequence ID" value="ANE05062.1"/>
    <property type="molecule type" value="Genomic_DNA"/>
</dbReference>
<sequence>MNKNHKRISAAVLALALGFSTAGAGIFAPVAGAQIESTIIDDINEIQPTLTIEKYIGMPVGDPGEYNPEIQTALNTLEKGYGAEFTIERLNIDLTTVKGWNDVKALTPSTLNAAAKDSTFTDRTVTTGKEGTPNPGTVKVNLPVGVYRVTETGAPTNVDGVTYQEAAPFFVTLPFTDPATGKWSYSQTVRPKNQAAVEINKDVRDENVTADSKISYTISAPVPAGNLTQLVITDNLPASLTDATNVKVGTNTGTDGAFAALPAGSIDPITDYRNLTISLTEAGLTELQARRATNPDLQILVTFDTTVVEVPENGAIRNDASIDLGGGLTYSTQNNGNHAETRFGDLTIEKVDTAGELITTGSAAFDLYRCDSYGATTTPSYTTVGDKLAANLTTTDGSVILPDTQVWNFVNGELTSSPDSTVEGEHLCVVETKAPTGYSLNPEPQPVKFTEDEDDGYAMVVDVTNLTTDEAGGGQLPSTGGMGTMALIAGGLVVAAAGGAAAVRGNRARS</sequence>
<feature type="transmembrane region" description="Helical" evidence="5">
    <location>
        <begin position="485"/>
        <end position="503"/>
    </location>
</feature>
<feature type="chain" id="PRO_5038359085" description="Gram-positive cocci surface proteins LPxTG domain-containing protein" evidence="6">
    <location>
        <begin position="25"/>
        <end position="510"/>
    </location>
</feature>
<evidence type="ECO:0000256" key="5">
    <source>
        <dbReference type="SAM" id="Phobius"/>
    </source>
</evidence>
<keyword evidence="5" id="KW-0812">Transmembrane</keyword>
<accession>A0A172QWH7</accession>
<dbReference type="STRING" id="1652495.ccrud_13210"/>
<dbReference type="NCBIfam" id="TIGR01167">
    <property type="entry name" value="LPXTG_anchor"/>
    <property type="match status" value="1"/>
</dbReference>
<dbReference type="Proteomes" id="UP000076929">
    <property type="component" value="Chromosome"/>
</dbReference>
<keyword evidence="3 6" id="KW-0732">Signal</keyword>
<dbReference type="KEGG" id="ccjz:ccrud_13210"/>
<dbReference type="InterPro" id="IPR019931">
    <property type="entry name" value="LPXTG_anchor"/>
</dbReference>
<name>A0A172QWH7_9CORY</name>
<keyword evidence="4" id="KW-0572">Peptidoglycan-anchor</keyword>
<dbReference type="GO" id="GO:0005975">
    <property type="term" value="P:carbohydrate metabolic process"/>
    <property type="evidence" value="ECO:0007669"/>
    <property type="project" value="UniProtKB-ARBA"/>
</dbReference>
<gene>
    <name evidence="8" type="ORF">ccrud_13210</name>
</gene>
<dbReference type="InterPro" id="IPR048052">
    <property type="entry name" value="FM1-like"/>
</dbReference>
<dbReference type="InterPro" id="IPR032364">
    <property type="entry name" value="GramPos_pilinD1_N"/>
</dbReference>
<evidence type="ECO:0000256" key="2">
    <source>
        <dbReference type="ARBA" id="ARBA00022525"/>
    </source>
</evidence>
<keyword evidence="9" id="KW-1185">Reference proteome</keyword>
<dbReference type="RefSeq" id="WP_066568798.1">
    <property type="nucleotide sequence ID" value="NZ_CP015622.1"/>
</dbReference>
<keyword evidence="5" id="KW-1133">Transmembrane helix</keyword>
<dbReference type="OrthoDB" id="3199332at2"/>